<evidence type="ECO:0000313" key="2">
    <source>
        <dbReference type="EMBL" id="KIE57746.1"/>
    </source>
</evidence>
<keyword evidence="1" id="KW-1133">Transmembrane helix</keyword>
<dbReference type="Proteomes" id="UP000031594">
    <property type="component" value="Unassembled WGS sequence"/>
</dbReference>
<organism evidence="2 3">
    <name type="scientific">Methylacidiphilum kamchatkense Kam1</name>
    <dbReference type="NCBI Taxonomy" id="1202785"/>
    <lineage>
        <taxon>Bacteria</taxon>
        <taxon>Pseudomonadati</taxon>
        <taxon>Verrucomicrobiota</taxon>
        <taxon>Methylacidiphilae</taxon>
        <taxon>Methylacidiphilales</taxon>
        <taxon>Methylacidiphilaceae</taxon>
        <taxon>Methylacidiphilum (ex Ratnadevi et al. 2023)</taxon>
    </lineage>
</organism>
<proteinExistence type="predicted"/>
<keyword evidence="1" id="KW-0812">Transmembrane</keyword>
<comment type="caution">
    <text evidence="2">The sequence shown here is derived from an EMBL/GenBank/DDBJ whole genome shotgun (WGS) entry which is preliminary data.</text>
</comment>
<name>A0ABR4ZUJ6_9BACT</name>
<evidence type="ECO:0000313" key="3">
    <source>
        <dbReference type="Proteomes" id="UP000031594"/>
    </source>
</evidence>
<sequence>MVFCYFKIIQKFLHNGLWNNGVSIFLALICKLLLSFSLFADYRCNALKSAGLRKQRGRSLNECYWFYW</sequence>
<accession>A0ABR4ZUJ6</accession>
<keyword evidence="1" id="KW-0472">Membrane</keyword>
<feature type="transmembrane region" description="Helical" evidence="1">
    <location>
        <begin position="22"/>
        <end position="40"/>
    </location>
</feature>
<protein>
    <submittedName>
        <fullName evidence="2">Uncharacterized protein</fullName>
    </submittedName>
</protein>
<evidence type="ECO:0000256" key="1">
    <source>
        <dbReference type="SAM" id="Phobius"/>
    </source>
</evidence>
<reference evidence="2 3" key="1">
    <citation type="submission" date="2014-08" db="EMBL/GenBank/DDBJ databases">
        <title>Methylacidiphilum kamchatkense strain Kam1 draft genome sequence.</title>
        <authorList>
            <person name="Birkeland N.-K."/>
            <person name="Erikstad H.A."/>
        </authorList>
    </citation>
    <scope>NUCLEOTIDE SEQUENCE [LARGE SCALE GENOMIC DNA]</scope>
    <source>
        <strain evidence="2 3">Kam1</strain>
    </source>
</reference>
<gene>
    <name evidence="2" type="ORF">A946_11455</name>
</gene>
<dbReference type="EMBL" id="JQNX01000013">
    <property type="protein sequence ID" value="KIE57746.1"/>
    <property type="molecule type" value="Genomic_DNA"/>
</dbReference>
<keyword evidence="3" id="KW-1185">Reference proteome</keyword>